<accession>A0A1R1YK54</accession>
<protein>
    <submittedName>
        <fullName evidence="1">Uncharacterized protein</fullName>
    </submittedName>
</protein>
<sequence>MCTPASDSPADKLYDIVRASTSTEYKTSTFYVSASEATDNFNSTGPNITSKKSASNCIINNTIYKDLISSRHSTYVWL</sequence>
<keyword evidence="2" id="KW-1185">Reference proteome</keyword>
<dbReference type="Proteomes" id="UP000187429">
    <property type="component" value="Unassembled WGS sequence"/>
</dbReference>
<name>A0A1R1YK54_9FUNG</name>
<proteinExistence type="predicted"/>
<gene>
    <name evidence="1" type="ORF">AYI69_g3308</name>
</gene>
<comment type="caution">
    <text evidence="1">The sequence shown here is derived from an EMBL/GenBank/DDBJ whole genome shotgun (WGS) entry which is preliminary data.</text>
</comment>
<evidence type="ECO:0000313" key="1">
    <source>
        <dbReference type="EMBL" id="OMJ27264.1"/>
    </source>
</evidence>
<evidence type="ECO:0000313" key="2">
    <source>
        <dbReference type="Proteomes" id="UP000187429"/>
    </source>
</evidence>
<reference evidence="2" key="1">
    <citation type="submission" date="2017-01" db="EMBL/GenBank/DDBJ databases">
        <authorList>
            <person name="Wang Y."/>
            <person name="White M."/>
            <person name="Kvist S."/>
            <person name="Moncalvo J.-M."/>
        </authorList>
    </citation>
    <scope>NUCLEOTIDE SEQUENCE [LARGE SCALE GENOMIC DNA]</scope>
    <source>
        <strain evidence="2">ID-206-W2</strain>
    </source>
</reference>
<dbReference type="EMBL" id="LSSM01001096">
    <property type="protein sequence ID" value="OMJ27264.1"/>
    <property type="molecule type" value="Genomic_DNA"/>
</dbReference>
<organism evidence="1 2">
    <name type="scientific">Smittium culicis</name>
    <dbReference type="NCBI Taxonomy" id="133412"/>
    <lineage>
        <taxon>Eukaryota</taxon>
        <taxon>Fungi</taxon>
        <taxon>Fungi incertae sedis</taxon>
        <taxon>Zoopagomycota</taxon>
        <taxon>Kickxellomycotina</taxon>
        <taxon>Harpellomycetes</taxon>
        <taxon>Harpellales</taxon>
        <taxon>Legeriomycetaceae</taxon>
        <taxon>Smittium</taxon>
    </lineage>
</organism>
<dbReference type="AlphaFoldDB" id="A0A1R1YK54"/>